<dbReference type="GO" id="GO:0000422">
    <property type="term" value="P:autophagy of mitochondrion"/>
    <property type="evidence" value="ECO:0007669"/>
    <property type="project" value="TreeGrafter"/>
</dbReference>
<dbReference type="GO" id="GO:0034045">
    <property type="term" value="C:phagophore assembly site membrane"/>
    <property type="evidence" value="ECO:0007669"/>
    <property type="project" value="UniProtKB-SubCell"/>
</dbReference>
<comment type="subcellular location">
    <subcellularLocation>
        <location evidence="1">Endoplasmic reticulum membrane</location>
        <topology evidence="1">Peripheral membrane protein</topology>
    </subcellularLocation>
    <subcellularLocation>
        <location evidence="2">Preautophagosomal structure membrane</location>
        <topology evidence="2">Peripheral membrane protein</topology>
    </subcellularLocation>
</comment>
<dbReference type="GO" id="GO:0043495">
    <property type="term" value="F:protein-membrane adaptor activity"/>
    <property type="evidence" value="ECO:0007669"/>
    <property type="project" value="TreeGrafter"/>
</dbReference>
<dbReference type="FunCoup" id="A0A1E5RPB4">
    <property type="interactions" value="53"/>
</dbReference>
<proteinExistence type="inferred from homology"/>
<comment type="catalytic activity">
    <reaction evidence="10">
        <text>a 1,2-diacyl-sn-glycero-3-phospho-L-serine(in) = a 1,2-diacyl-sn-glycero-3-phospho-L-serine(out)</text>
        <dbReference type="Rhea" id="RHEA:38663"/>
        <dbReference type="ChEBI" id="CHEBI:57262"/>
    </reaction>
</comment>
<dbReference type="EMBL" id="LPNM01000005">
    <property type="protein sequence ID" value="OEJ88533.1"/>
    <property type="molecule type" value="Genomic_DNA"/>
</dbReference>
<evidence type="ECO:0000313" key="15">
    <source>
        <dbReference type="Proteomes" id="UP000095728"/>
    </source>
</evidence>
<feature type="compositionally biased region" description="Acidic residues" evidence="13">
    <location>
        <begin position="137"/>
        <end position="156"/>
    </location>
</feature>
<evidence type="ECO:0000256" key="5">
    <source>
        <dbReference type="ARBA" id="ARBA00022448"/>
    </source>
</evidence>
<evidence type="ECO:0000256" key="10">
    <source>
        <dbReference type="ARBA" id="ARBA00024479"/>
    </source>
</evidence>
<dbReference type="GO" id="GO:0032266">
    <property type="term" value="F:phosphatidylinositol-3-phosphate binding"/>
    <property type="evidence" value="ECO:0007669"/>
    <property type="project" value="TreeGrafter"/>
</dbReference>
<keyword evidence="5" id="KW-0813">Transport</keyword>
<evidence type="ECO:0000256" key="1">
    <source>
        <dbReference type="ARBA" id="ARBA00004406"/>
    </source>
</evidence>
<dbReference type="InParanoid" id="A0A1E5RPB4"/>
<keyword evidence="9" id="KW-0472">Membrane</keyword>
<evidence type="ECO:0000256" key="3">
    <source>
        <dbReference type="ARBA" id="ARBA00009714"/>
    </source>
</evidence>
<evidence type="ECO:0000256" key="8">
    <source>
        <dbReference type="ARBA" id="ARBA00023055"/>
    </source>
</evidence>
<dbReference type="GO" id="GO:0034727">
    <property type="term" value="P:piecemeal microautophagy of the nucleus"/>
    <property type="evidence" value="ECO:0007669"/>
    <property type="project" value="TreeGrafter"/>
</dbReference>
<evidence type="ECO:0000256" key="13">
    <source>
        <dbReference type="SAM" id="MobiDB-lite"/>
    </source>
</evidence>
<feature type="region of interest" description="Disordered" evidence="13">
    <location>
        <begin position="135"/>
        <end position="163"/>
    </location>
</feature>
<gene>
    <name evidence="14" type="ORF">AWRI3579_g574</name>
</gene>
<reference evidence="15" key="1">
    <citation type="journal article" date="2016" name="Genome Announc.">
        <title>Genome sequences of three species of Hanseniaspora isolated from spontaneous wine fermentations.</title>
        <authorList>
            <person name="Sternes P.R."/>
            <person name="Lee D."/>
            <person name="Kutyna D.R."/>
            <person name="Borneman A.R."/>
        </authorList>
    </citation>
    <scope>NUCLEOTIDE SEQUENCE [LARGE SCALE GENOMIC DNA]</scope>
    <source>
        <strain evidence="15">AWRI3579</strain>
    </source>
</reference>
<evidence type="ECO:0000256" key="11">
    <source>
        <dbReference type="ARBA" id="ARBA00024615"/>
    </source>
</evidence>
<dbReference type="Pfam" id="PF13329">
    <property type="entry name" value="ATG2_CAD"/>
    <property type="match status" value="1"/>
</dbReference>
<dbReference type="STRING" id="56408.A0A1E5RPB4"/>
<dbReference type="GO" id="GO:0061709">
    <property type="term" value="P:reticulophagy"/>
    <property type="evidence" value="ECO:0007669"/>
    <property type="project" value="TreeGrafter"/>
</dbReference>
<name>A0A1E5RPB4_9ASCO</name>
<evidence type="ECO:0000313" key="14">
    <source>
        <dbReference type="EMBL" id="OEJ88533.1"/>
    </source>
</evidence>
<dbReference type="GO" id="GO:0000045">
    <property type="term" value="P:autophagosome assembly"/>
    <property type="evidence" value="ECO:0007669"/>
    <property type="project" value="TreeGrafter"/>
</dbReference>
<keyword evidence="6" id="KW-0256">Endoplasmic reticulum</keyword>
<dbReference type="AlphaFoldDB" id="A0A1E5RPB4"/>
<evidence type="ECO:0000256" key="6">
    <source>
        <dbReference type="ARBA" id="ARBA00022824"/>
    </source>
</evidence>
<dbReference type="PANTHER" id="PTHR13190:SF1">
    <property type="entry name" value="AUTOPHAGY-RELATED 2, ISOFORM A"/>
    <property type="match status" value="1"/>
</dbReference>
<evidence type="ECO:0000256" key="12">
    <source>
        <dbReference type="ARBA" id="ARBA00024631"/>
    </source>
</evidence>
<comment type="similarity">
    <text evidence="3">Belongs to the ATG2 family.</text>
</comment>
<dbReference type="OrthoDB" id="18982at2759"/>
<keyword evidence="8" id="KW-0445">Lipid transport</keyword>
<dbReference type="Proteomes" id="UP000095728">
    <property type="component" value="Unassembled WGS sequence"/>
</dbReference>
<comment type="catalytic activity">
    <reaction evidence="12">
        <text>a 1,2-diacyl-sn-glycero-3-phosphocholine(in) = a 1,2-diacyl-sn-glycero-3-phosphocholine(out)</text>
        <dbReference type="Rhea" id="RHEA:38571"/>
        <dbReference type="ChEBI" id="CHEBI:57643"/>
    </reaction>
</comment>
<keyword evidence="15" id="KW-1185">Reference proteome</keyword>
<keyword evidence="7" id="KW-0072">Autophagy</keyword>
<dbReference type="GO" id="GO:0061908">
    <property type="term" value="C:phagophore"/>
    <property type="evidence" value="ECO:0007669"/>
    <property type="project" value="TreeGrafter"/>
</dbReference>
<feature type="compositionally biased region" description="Low complexity" evidence="13">
    <location>
        <begin position="80"/>
        <end position="94"/>
    </location>
</feature>
<dbReference type="InterPro" id="IPR026849">
    <property type="entry name" value="ATG2"/>
</dbReference>
<evidence type="ECO:0000256" key="7">
    <source>
        <dbReference type="ARBA" id="ARBA00023006"/>
    </source>
</evidence>
<dbReference type="PANTHER" id="PTHR13190">
    <property type="entry name" value="AUTOPHAGY-RELATED 2, ISOFORM A"/>
    <property type="match status" value="1"/>
</dbReference>
<sequence>MSSWFSRNAILEKLILYFIDKSPLNVDPKNLNVSNGLFKFKNINLNANDFVNGSISSMEIQISSGLVIKADGTDLILSVPSSATSQGPSPSSSPETHTGLPFPESDIADSFMITKSVMDLANSVIVSIDEISKQEIMEDSSAESPSDSDESAESSAEEPPKSVIESMRNKIIDMALSNLQIYLTNTRLLILEKNLIVHIDSIQVQTIEKQRILTIKGVSLVENPLTNNQDNTENETEDDDSMMGSSIYMSAMSDIKTRSSTVHERKIPVLKHITITFTGITDINHKLPRDIRVSKFVVYHQGTKTTVFPFVVLINRNLSRTLYSIDQIKVKLKTAENSPVVFLLKDLLFEVFPKVISNYYNNLSIKTIQISHPHFSALVSSRDSRKAVSVTLKNQNKIDVKLKNTEIILKPYRISTGMILKIPNIALSYFKSVLKGTVRSCGITLLEDIETAQKARSNVAEIKGLDFKYENKKVFLSVSDISGFFCCDSFYSFIQTCIDIKFPVSFPDEMKYATQPAQKVDLKQLIQSEFYSTKTVSFEKSNSARKIEKNKASAEERYVLFKDYLDSDKEKIVAKETTNAKFSPFGLSLELQLAVENLNLQLYDGYEWSFTRSSITKAIQQPSQNEQLLFGSIFIESPRSADGSGSMIDSTCQSINEVLHHDFDLNGMVNLRKTDLYKASLKVEGLKMNFVNYAVDFPTATESDGSGDVLNKMILKLRKIEVFDNVPTSNWNKFLTSLKTQNSGRHYNETENCMFELRLENVRPVDYLYATELRMALRTVPLKMHIHEDMMDFMVRFFTFKDSRFELVDEYPDIVFLQKFEIFKSVINIDFKPAKTQSKNFRSKVFDELKALIVLDNSEIALKHVVLYGIDGFGVLGKHLQSVWLLDILSSQRLSILNGVAPVKTVVTLSSGVKALVEVPYKEHAQQGLLRSIQKGLGVFGKTTSAELLRLGVNITTGTQNVLESTDSAWRDKMPVQDNSLGLSSVRNGSHGDEYLDNEIQKSTPDLFAARMETKQKSFAAHIEPQKPASLYSNQPLTTHEGLTKAYDSMGRNISLAYKLAKNTGKEVSHAETNKEAAMYIARATPGVLLRPLIGATEALSKTLQGLNNELDSDKTQRLQAEDKYKR</sequence>
<comment type="catalytic activity">
    <reaction evidence="11">
        <text>a 1,2-diacyl-sn-glycero-3-phosphoethanolamine(in) = a 1,2-diacyl-sn-glycero-3-phosphoethanolamine(out)</text>
        <dbReference type="Rhea" id="RHEA:38895"/>
        <dbReference type="ChEBI" id="CHEBI:64612"/>
    </reaction>
</comment>
<evidence type="ECO:0000256" key="2">
    <source>
        <dbReference type="ARBA" id="ARBA00004623"/>
    </source>
</evidence>
<protein>
    <recommendedName>
        <fullName evidence="4">Autophagy-related protein 2</fullName>
    </recommendedName>
</protein>
<feature type="region of interest" description="Disordered" evidence="13">
    <location>
        <begin position="79"/>
        <end position="101"/>
    </location>
</feature>
<evidence type="ECO:0000256" key="9">
    <source>
        <dbReference type="ARBA" id="ARBA00023136"/>
    </source>
</evidence>
<dbReference type="GO" id="GO:0061723">
    <property type="term" value="P:glycophagy"/>
    <property type="evidence" value="ECO:0007669"/>
    <property type="project" value="TreeGrafter"/>
</dbReference>
<comment type="caution">
    <text evidence="14">The sequence shown here is derived from an EMBL/GenBank/DDBJ whole genome shotgun (WGS) entry which is preliminary data.</text>
</comment>
<accession>A0A1E5RPB4</accession>
<organism evidence="14 15">
    <name type="scientific">Hanseniaspora osmophila</name>
    <dbReference type="NCBI Taxonomy" id="56408"/>
    <lineage>
        <taxon>Eukaryota</taxon>
        <taxon>Fungi</taxon>
        <taxon>Dikarya</taxon>
        <taxon>Ascomycota</taxon>
        <taxon>Saccharomycotina</taxon>
        <taxon>Saccharomycetes</taxon>
        <taxon>Saccharomycodales</taxon>
        <taxon>Saccharomycodaceae</taxon>
        <taxon>Hanseniaspora</taxon>
    </lineage>
</organism>
<dbReference type="GO" id="GO:0005789">
    <property type="term" value="C:endoplasmic reticulum membrane"/>
    <property type="evidence" value="ECO:0007669"/>
    <property type="project" value="UniProtKB-SubCell"/>
</dbReference>
<dbReference type="GO" id="GO:0006869">
    <property type="term" value="P:lipid transport"/>
    <property type="evidence" value="ECO:0007669"/>
    <property type="project" value="UniProtKB-KW"/>
</dbReference>
<evidence type="ECO:0000256" key="4">
    <source>
        <dbReference type="ARBA" id="ARBA00018070"/>
    </source>
</evidence>